<keyword evidence="9" id="KW-0479">Metal-binding</keyword>
<evidence type="ECO:0000256" key="9">
    <source>
        <dbReference type="PIRSR" id="PIRSR605093-1"/>
    </source>
</evidence>
<gene>
    <name evidence="11" type="primary">SRR6960803_13_3</name>
</gene>
<evidence type="ECO:0000313" key="12">
    <source>
        <dbReference type="Proteomes" id="UP000676241"/>
    </source>
</evidence>
<name>A0A8S5L4I0_9VIRU</name>
<dbReference type="EC" id="2.7.7.48" evidence="1"/>
<keyword evidence="4" id="KW-0548">Nucleotidyltransferase</keyword>
<keyword evidence="5" id="KW-0547">Nucleotide-binding</keyword>
<proteinExistence type="predicted"/>
<keyword evidence="9" id="KW-0460">Magnesium</keyword>
<dbReference type="GO" id="GO:0000166">
    <property type="term" value="F:nucleotide binding"/>
    <property type="evidence" value="ECO:0007669"/>
    <property type="project" value="UniProtKB-KW"/>
</dbReference>
<dbReference type="RefSeq" id="YP_010769890.1">
    <property type="nucleotide sequence ID" value="NC_074101.1"/>
</dbReference>
<dbReference type="PROSITE" id="PS50522">
    <property type="entry name" value="RDRP_PHAGE"/>
    <property type="match status" value="1"/>
</dbReference>
<evidence type="ECO:0000256" key="2">
    <source>
        <dbReference type="ARBA" id="ARBA00022484"/>
    </source>
</evidence>
<dbReference type="GO" id="GO:0039694">
    <property type="term" value="P:viral RNA genome replication"/>
    <property type="evidence" value="ECO:0007669"/>
    <property type="project" value="InterPro"/>
</dbReference>
<evidence type="ECO:0000313" key="11">
    <source>
        <dbReference type="EMBL" id="DAD52332.1"/>
    </source>
</evidence>
<sequence>MDKDLEAVATQLYCRLDTARALSCLILLRHREWDQLATLACDPLTYLDTVNGVYLYWRDNMATSFLRKSPLLRTSWDKKLVALSSFRKSEEQCCETNYRLQLLQHLPRGESPVGDRLLGILQGARKTAARILGPVPDSVEFGFGPGTCFELKGSTFTTLGDKIVVTPHVTRSALSIFEHVYNGTIMDRCRAELGLPHFALCEGNRFTTVPKDGKTDRGICVEPLGNLAVQLGIGRYLKRRLGRVGLHVDRSGVSSNPLDFSVANPDGQTVHRHKAFIGSLDGSLATIDLSSASDTISREIVRLVLPDEWFSLLDATRSPKTLVDKTWVRLEKFSSMGNGFTFELETLLFACIIANCCNLKVGDGLLVYGDDIIIPAHAYRDASAVLEACGFSVNRSKSFHTGLFRESCGGDYYAGFDVRPYFSKGDMSSPLEWIALHNRLRALIPFRNEHILRHCVRPIPSQLRCRGPSRLGDCVLHSSKYPSYTRDHIRWVKGVAAKPRKVPLDRYGEFHLPLAILGCESRGISLRNEISGYRIVRLSAS</sequence>
<dbReference type="InterPro" id="IPR007096">
    <property type="entry name" value="RNA-dir_Rpol_cat_phage"/>
</dbReference>
<dbReference type="Proteomes" id="UP000676241">
    <property type="component" value="Segment"/>
</dbReference>
<comment type="cofactor">
    <cofactor evidence="9">
        <name>Mg(2+)</name>
        <dbReference type="ChEBI" id="CHEBI:18420"/>
    </cofactor>
    <text evidence="9">Binds 2 Mg(2+) per subunit.</text>
</comment>
<dbReference type="GO" id="GO:0003968">
    <property type="term" value="F:RNA-directed RNA polymerase activity"/>
    <property type="evidence" value="ECO:0007669"/>
    <property type="project" value="UniProtKB-KW"/>
</dbReference>
<dbReference type="InterPro" id="IPR005093">
    <property type="entry name" value="RNArep_beta"/>
</dbReference>
<dbReference type="GeneID" id="80399037"/>
<reference evidence="11" key="1">
    <citation type="submission" date="2020-09" db="EMBL/GenBank/DDBJ databases">
        <title>Leviviricetes taxonomy.</title>
        <authorList>
            <person name="Stockdale S.R."/>
            <person name="Callanan J."/>
            <person name="Adriaenssens E.M."/>
            <person name="Kuhn J.H."/>
            <person name="Rumnieks J."/>
            <person name="Shkoporov A."/>
            <person name="Draper L.A."/>
            <person name="Ross P."/>
            <person name="Hill C."/>
        </authorList>
    </citation>
    <scope>NUCLEOTIDE SEQUENCE</scope>
</reference>
<feature type="binding site" evidence="9">
    <location>
        <position position="288"/>
    </location>
    <ligand>
        <name>Mg(2+)</name>
        <dbReference type="ChEBI" id="CHEBI:18420"/>
        <label>2</label>
    </ligand>
</feature>
<dbReference type="SUPFAM" id="SSF56672">
    <property type="entry name" value="DNA/RNA polymerases"/>
    <property type="match status" value="1"/>
</dbReference>
<keyword evidence="2 11" id="KW-0696">RNA-directed RNA polymerase</keyword>
<feature type="domain" description="RdRp catalytic" evidence="10">
    <location>
        <begin position="273"/>
        <end position="402"/>
    </location>
</feature>
<dbReference type="KEGG" id="vg:80399037"/>
<feature type="binding site" evidence="9">
    <location>
        <position position="370"/>
    </location>
    <ligand>
        <name>Mg(2+)</name>
        <dbReference type="ChEBI" id="CHEBI:18420"/>
        <label>2</label>
    </ligand>
</feature>
<evidence type="ECO:0000256" key="6">
    <source>
        <dbReference type="ARBA" id="ARBA00022953"/>
    </source>
</evidence>
<evidence type="ECO:0000256" key="4">
    <source>
        <dbReference type="ARBA" id="ARBA00022695"/>
    </source>
</evidence>
<organism evidence="11 12">
    <name type="scientific">ssRNA phage SRR6960803_13</name>
    <dbReference type="NCBI Taxonomy" id="2786616"/>
    <lineage>
        <taxon>Viruses</taxon>
        <taxon>Riboviria</taxon>
        <taxon>Orthornavirae</taxon>
        <taxon>Lenarviricota</taxon>
        <taxon>Leviviricetes</taxon>
        <taxon>Norzivirales</taxon>
        <taxon>Fiersviridae</taxon>
        <taxon>Nohrdovirus</taxon>
        <taxon>Nohrdovirus limihabitans</taxon>
        <taxon>Shuravirus limihabitans</taxon>
    </lineage>
</organism>
<keyword evidence="6" id="KW-0693">Viral RNA replication</keyword>
<dbReference type="GO" id="GO:0046872">
    <property type="term" value="F:metal ion binding"/>
    <property type="evidence" value="ECO:0007669"/>
    <property type="project" value="UniProtKB-KW"/>
</dbReference>
<evidence type="ECO:0000256" key="8">
    <source>
        <dbReference type="ARBA" id="ARBA00048744"/>
    </source>
</evidence>
<keyword evidence="3" id="KW-0808">Transferase</keyword>
<comment type="catalytic activity">
    <reaction evidence="8">
        <text>RNA(n) + a ribonucleoside 5'-triphosphate = RNA(n+1) + diphosphate</text>
        <dbReference type="Rhea" id="RHEA:21248"/>
        <dbReference type="Rhea" id="RHEA-COMP:14527"/>
        <dbReference type="Rhea" id="RHEA-COMP:17342"/>
        <dbReference type="ChEBI" id="CHEBI:33019"/>
        <dbReference type="ChEBI" id="CHEBI:61557"/>
        <dbReference type="ChEBI" id="CHEBI:140395"/>
        <dbReference type="EC" id="2.7.7.48"/>
    </reaction>
</comment>
<dbReference type="InterPro" id="IPR043502">
    <property type="entry name" value="DNA/RNA_pol_sf"/>
</dbReference>
<dbReference type="EMBL" id="BK014073">
    <property type="protein sequence ID" value="DAD52332.1"/>
    <property type="molecule type" value="Genomic_RNA"/>
</dbReference>
<evidence type="ECO:0000256" key="3">
    <source>
        <dbReference type="ARBA" id="ARBA00022679"/>
    </source>
</evidence>
<evidence type="ECO:0000259" key="10">
    <source>
        <dbReference type="PROSITE" id="PS50522"/>
    </source>
</evidence>
<protein>
    <recommendedName>
        <fullName evidence="1">RNA-directed RNA polymerase</fullName>
        <ecNumber evidence="1">2.7.7.48</ecNumber>
    </recommendedName>
    <alternativeName>
        <fullName evidence="7">RNA replicase beta chain</fullName>
    </alternativeName>
</protein>
<accession>A0A8S5L4I0</accession>
<evidence type="ECO:0000256" key="7">
    <source>
        <dbReference type="ARBA" id="ARBA00030248"/>
    </source>
</evidence>
<dbReference type="Pfam" id="PF03431">
    <property type="entry name" value="RNA_replicase_B"/>
    <property type="match status" value="1"/>
</dbReference>
<evidence type="ECO:0000256" key="1">
    <source>
        <dbReference type="ARBA" id="ARBA00012494"/>
    </source>
</evidence>
<evidence type="ECO:0000256" key="5">
    <source>
        <dbReference type="ARBA" id="ARBA00022741"/>
    </source>
</evidence>
<keyword evidence="12" id="KW-1185">Reference proteome</keyword>
<feature type="binding site" evidence="9">
    <location>
        <position position="371"/>
    </location>
    <ligand>
        <name>Mg(2+)</name>
        <dbReference type="ChEBI" id="CHEBI:18420"/>
        <label>2</label>
    </ligand>
</feature>